<dbReference type="OMA" id="FKWKLSL"/>
<proteinExistence type="predicted"/>
<keyword evidence="2" id="KW-1185">Reference proteome</keyword>
<dbReference type="VEuPathDB" id="AmoebaDB:DICPUDRAFT_37897"/>
<protein>
    <submittedName>
        <fullName evidence="1">Uncharacterized protein</fullName>
    </submittedName>
</protein>
<dbReference type="Proteomes" id="UP000001064">
    <property type="component" value="Unassembled WGS sequence"/>
</dbReference>
<dbReference type="FunCoup" id="F0ZTL2">
    <property type="interactions" value="937"/>
</dbReference>
<dbReference type="EMBL" id="GL871178">
    <property type="protein sequence ID" value="EGC32728.1"/>
    <property type="molecule type" value="Genomic_DNA"/>
</dbReference>
<evidence type="ECO:0000313" key="2">
    <source>
        <dbReference type="Proteomes" id="UP000001064"/>
    </source>
</evidence>
<dbReference type="GeneID" id="10508385"/>
<accession>F0ZTL2</accession>
<dbReference type="OrthoDB" id="18482at2759"/>
<dbReference type="eggNOG" id="ENOG502RIP0">
    <property type="taxonomic scope" value="Eukaryota"/>
</dbReference>
<dbReference type="RefSeq" id="XP_003290761.1">
    <property type="nucleotide sequence ID" value="XM_003290713.1"/>
</dbReference>
<organism evidence="1 2">
    <name type="scientific">Dictyostelium purpureum</name>
    <name type="common">Slime mold</name>
    <dbReference type="NCBI Taxonomy" id="5786"/>
    <lineage>
        <taxon>Eukaryota</taxon>
        <taxon>Amoebozoa</taxon>
        <taxon>Evosea</taxon>
        <taxon>Eumycetozoa</taxon>
        <taxon>Dictyostelia</taxon>
        <taxon>Dictyosteliales</taxon>
        <taxon>Dictyosteliaceae</taxon>
        <taxon>Dictyostelium</taxon>
    </lineage>
</organism>
<dbReference type="InParanoid" id="F0ZTL2"/>
<sequence length="79" mass="9617">MLSPYKSLPLYLHQRILEYCWYDNTIEFKWKLSLNLISKKHFNFISKLFTILNHSLLKDPSLIEKIDNPYNCYKYPLSM</sequence>
<gene>
    <name evidence="1" type="ORF">DICPUDRAFT_37897</name>
</gene>
<evidence type="ECO:0000313" key="1">
    <source>
        <dbReference type="EMBL" id="EGC32728.1"/>
    </source>
</evidence>
<dbReference type="KEGG" id="dpp:DICPUDRAFT_37897"/>
<reference evidence="2" key="1">
    <citation type="journal article" date="2011" name="Genome Biol.">
        <title>Comparative genomics of the social amoebae Dictyostelium discoideum and Dictyostelium purpureum.</title>
        <authorList>
            <consortium name="US DOE Joint Genome Institute (JGI-PGF)"/>
            <person name="Sucgang R."/>
            <person name="Kuo A."/>
            <person name="Tian X."/>
            <person name="Salerno W."/>
            <person name="Parikh A."/>
            <person name="Feasley C.L."/>
            <person name="Dalin E."/>
            <person name="Tu H."/>
            <person name="Huang E."/>
            <person name="Barry K."/>
            <person name="Lindquist E."/>
            <person name="Shapiro H."/>
            <person name="Bruce D."/>
            <person name="Schmutz J."/>
            <person name="Salamov A."/>
            <person name="Fey P."/>
            <person name="Gaudet P."/>
            <person name="Anjard C."/>
            <person name="Babu M.M."/>
            <person name="Basu S."/>
            <person name="Bushmanova Y."/>
            <person name="van der Wel H."/>
            <person name="Katoh-Kurasawa M."/>
            <person name="Dinh C."/>
            <person name="Coutinho P.M."/>
            <person name="Saito T."/>
            <person name="Elias M."/>
            <person name="Schaap P."/>
            <person name="Kay R.R."/>
            <person name="Henrissat B."/>
            <person name="Eichinger L."/>
            <person name="Rivero F."/>
            <person name="Putnam N.H."/>
            <person name="West C.M."/>
            <person name="Loomis W.F."/>
            <person name="Chisholm R.L."/>
            <person name="Shaulsky G."/>
            <person name="Strassmann J.E."/>
            <person name="Queller D.C."/>
            <person name="Kuspa A."/>
            <person name="Grigoriev I.V."/>
        </authorList>
    </citation>
    <scope>NUCLEOTIDE SEQUENCE [LARGE SCALE GENOMIC DNA]</scope>
    <source>
        <strain evidence="2">QSDP1</strain>
    </source>
</reference>
<dbReference type="AlphaFoldDB" id="F0ZTL2"/>
<feature type="non-terminal residue" evidence="1">
    <location>
        <position position="79"/>
    </location>
</feature>
<name>F0ZTL2_DICPU</name>